<feature type="domain" description="Mechanosensitive ion channel MscS" evidence="8">
    <location>
        <begin position="184"/>
        <end position="251"/>
    </location>
</feature>
<dbReference type="InterPro" id="IPR006685">
    <property type="entry name" value="MscS_channel_2nd"/>
</dbReference>
<feature type="transmembrane region" description="Helical" evidence="7">
    <location>
        <begin position="135"/>
        <end position="156"/>
    </location>
</feature>
<dbReference type="Gene3D" id="1.10.287.1260">
    <property type="match status" value="1"/>
</dbReference>
<dbReference type="SUPFAM" id="SSF50182">
    <property type="entry name" value="Sm-like ribonucleoproteins"/>
    <property type="match status" value="1"/>
</dbReference>
<keyword evidence="4 7" id="KW-0812">Transmembrane</keyword>
<gene>
    <name evidence="10" type="ORF">BJP36_09985</name>
</gene>
<dbReference type="GO" id="GO:0055085">
    <property type="term" value="P:transmembrane transport"/>
    <property type="evidence" value="ECO:0007669"/>
    <property type="project" value="InterPro"/>
</dbReference>
<reference evidence="11" key="1">
    <citation type="submission" date="2016-10" db="EMBL/GenBank/DDBJ databases">
        <title>Comparative genomics uncovers the prolific and rare metabolic potential of the cyanobacterial genus Moorea.</title>
        <authorList>
            <person name="Leao T."/>
            <person name="Castelao G."/>
            <person name="Korobeynikov A."/>
            <person name="Monroe E.A."/>
            <person name="Podell S."/>
            <person name="Glukhov E."/>
            <person name="Allen E."/>
            <person name="Gerwick W.H."/>
            <person name="Gerwick L."/>
        </authorList>
    </citation>
    <scope>NUCLEOTIDE SEQUENCE [LARGE SCALE GENOMIC DNA]</scope>
    <source>
        <strain evidence="11">JHB</strain>
    </source>
</reference>
<evidence type="ECO:0000256" key="6">
    <source>
        <dbReference type="ARBA" id="ARBA00023136"/>
    </source>
</evidence>
<proteinExistence type="inferred from homology"/>
<evidence type="ECO:0000256" key="3">
    <source>
        <dbReference type="ARBA" id="ARBA00022475"/>
    </source>
</evidence>
<dbReference type="AlphaFoldDB" id="A0A1D9FXY9"/>
<feature type="transmembrane region" description="Helical" evidence="7">
    <location>
        <begin position="12"/>
        <end position="36"/>
    </location>
</feature>
<evidence type="ECO:0000256" key="7">
    <source>
        <dbReference type="SAM" id="Phobius"/>
    </source>
</evidence>
<dbReference type="EMBL" id="CP017708">
    <property type="protein sequence ID" value="AOY80201.1"/>
    <property type="molecule type" value="Genomic_DNA"/>
</dbReference>
<keyword evidence="6 7" id="KW-0472">Membrane</keyword>
<evidence type="ECO:0000256" key="2">
    <source>
        <dbReference type="ARBA" id="ARBA00008017"/>
    </source>
</evidence>
<protein>
    <submittedName>
        <fullName evidence="10">Mechanosensitive ion channel</fullName>
    </submittedName>
</protein>
<evidence type="ECO:0000259" key="8">
    <source>
        <dbReference type="Pfam" id="PF00924"/>
    </source>
</evidence>
<evidence type="ECO:0000313" key="11">
    <source>
        <dbReference type="Proteomes" id="UP000176944"/>
    </source>
</evidence>
<dbReference type="Pfam" id="PF21088">
    <property type="entry name" value="MS_channel_1st"/>
    <property type="match status" value="1"/>
</dbReference>
<dbReference type="Pfam" id="PF00924">
    <property type="entry name" value="MS_channel_2nd"/>
    <property type="match status" value="1"/>
</dbReference>
<dbReference type="InterPro" id="IPR011014">
    <property type="entry name" value="MscS_channel_TM-2"/>
</dbReference>
<evidence type="ECO:0000256" key="5">
    <source>
        <dbReference type="ARBA" id="ARBA00022989"/>
    </source>
</evidence>
<evidence type="ECO:0000256" key="1">
    <source>
        <dbReference type="ARBA" id="ARBA00004651"/>
    </source>
</evidence>
<dbReference type="PANTHER" id="PTHR30566:SF5">
    <property type="entry name" value="MECHANOSENSITIVE ION CHANNEL PROTEIN 1, MITOCHONDRIAL-RELATED"/>
    <property type="match status" value="1"/>
</dbReference>
<feature type="transmembrane region" description="Helical" evidence="7">
    <location>
        <begin position="65"/>
        <end position="82"/>
    </location>
</feature>
<dbReference type="Gene3D" id="2.30.30.60">
    <property type="match status" value="1"/>
</dbReference>
<keyword evidence="3" id="KW-1003">Cell membrane</keyword>
<dbReference type="GO" id="GO:0005886">
    <property type="term" value="C:plasma membrane"/>
    <property type="evidence" value="ECO:0007669"/>
    <property type="project" value="UniProtKB-SubCell"/>
</dbReference>
<feature type="domain" description="Mechanosensitive ion channel transmembrane helices 2/3" evidence="9">
    <location>
        <begin position="142"/>
        <end position="182"/>
    </location>
</feature>
<accession>A0A1D9FXY9</accession>
<dbReference type="InterPro" id="IPR023408">
    <property type="entry name" value="MscS_beta-dom_sf"/>
</dbReference>
<feature type="transmembrane region" description="Helical" evidence="7">
    <location>
        <begin position="94"/>
        <end position="115"/>
    </location>
</feature>
<sequence length="367" mass="40860">MLEALPEKHIIIDIRLLLIPVALAGIGLVIFSFWFVPKLLRQLQELLVHSQIYGAYQKVVVPYKGLVWLVSSLAIADVILINKSQVSFLRLIEISFSLSLLIILGWIASQSFNYFFDVYLLNSTLKKGGNINSELLILIKLIANFLIVVIAIITFAQTHQINIFGLIASLGVGGIAIAFASQKTLEQLLGGIIIYIDRPFVVDDYIGLPDGTFGRVESIGLRSTKIRTSGKGTLMVVPNNYLTQVNIENFTGAKKVISILYLTFYRTISNDERALIRQVILESTGDIPGINSGRTDVGFRVFSSAEHQEITQAQTTFFILGAGEVSMELRRQLLDIAQYNITNKLQEYGIEFDIEQPSIYVDSPITI</sequence>
<dbReference type="InterPro" id="IPR049142">
    <property type="entry name" value="MS_channel_1st"/>
</dbReference>
<comment type="similarity">
    <text evidence="2">Belongs to the MscS (TC 1.A.23) family.</text>
</comment>
<feature type="transmembrane region" description="Helical" evidence="7">
    <location>
        <begin position="163"/>
        <end position="180"/>
    </location>
</feature>
<dbReference type="Proteomes" id="UP000176944">
    <property type="component" value="Chromosome"/>
</dbReference>
<comment type="subcellular location">
    <subcellularLocation>
        <location evidence="1">Cell membrane</location>
        <topology evidence="1">Multi-pass membrane protein</topology>
    </subcellularLocation>
</comment>
<dbReference type="InterPro" id="IPR010920">
    <property type="entry name" value="LSM_dom_sf"/>
</dbReference>
<evidence type="ECO:0000256" key="4">
    <source>
        <dbReference type="ARBA" id="ARBA00022692"/>
    </source>
</evidence>
<evidence type="ECO:0000313" key="10">
    <source>
        <dbReference type="EMBL" id="AOY80201.1"/>
    </source>
</evidence>
<dbReference type="PANTHER" id="PTHR30566">
    <property type="entry name" value="YNAI-RELATED MECHANOSENSITIVE ION CHANNEL"/>
    <property type="match status" value="1"/>
</dbReference>
<keyword evidence="5 7" id="KW-1133">Transmembrane helix</keyword>
<dbReference type="SUPFAM" id="SSF82861">
    <property type="entry name" value="Mechanosensitive channel protein MscS (YggB), transmembrane region"/>
    <property type="match status" value="1"/>
</dbReference>
<name>A0A1D9FXY9_MOOP1</name>
<evidence type="ECO:0000259" key="9">
    <source>
        <dbReference type="Pfam" id="PF21088"/>
    </source>
</evidence>
<organism evidence="10 11">
    <name type="scientific">Moorena producens (strain JHB)</name>
    <dbReference type="NCBI Taxonomy" id="1454205"/>
    <lineage>
        <taxon>Bacteria</taxon>
        <taxon>Bacillati</taxon>
        <taxon>Cyanobacteriota</taxon>
        <taxon>Cyanophyceae</taxon>
        <taxon>Coleofasciculales</taxon>
        <taxon>Coleofasciculaceae</taxon>
        <taxon>Moorena</taxon>
    </lineage>
</organism>